<reference evidence="2" key="1">
    <citation type="submission" date="2014-05" db="EMBL/GenBank/DDBJ databases">
        <title>The transcriptome of the halophilic microalga Tetraselmis sp. GSL018 isolated from the Great Salt Lake, Utah.</title>
        <authorList>
            <person name="Jinkerson R.E."/>
            <person name="D'Adamo S."/>
            <person name="Posewitz M.C."/>
        </authorList>
    </citation>
    <scope>NUCLEOTIDE SEQUENCE</scope>
    <source>
        <strain evidence="2">GSL018</strain>
    </source>
</reference>
<protein>
    <submittedName>
        <fullName evidence="2">Uncharacterized protein</fullName>
    </submittedName>
</protein>
<sequence>TSPPPVLRLDGTQTGAPRCIGVRNPLGTENRKDIVGKEERGPQAGRDREQERERGTPVPVLLRLEG</sequence>
<evidence type="ECO:0000256" key="1">
    <source>
        <dbReference type="SAM" id="MobiDB-lite"/>
    </source>
</evidence>
<feature type="compositionally biased region" description="Basic and acidic residues" evidence="1">
    <location>
        <begin position="29"/>
        <end position="55"/>
    </location>
</feature>
<accession>A0A061QK20</accession>
<proteinExistence type="predicted"/>
<feature type="non-terminal residue" evidence="2">
    <location>
        <position position="66"/>
    </location>
</feature>
<name>A0A061QK20_9CHLO</name>
<feature type="non-terminal residue" evidence="2">
    <location>
        <position position="1"/>
    </location>
</feature>
<feature type="region of interest" description="Disordered" evidence="1">
    <location>
        <begin position="1"/>
        <end position="58"/>
    </location>
</feature>
<gene>
    <name evidence="2" type="ORF">TSPGSL018_29988</name>
</gene>
<dbReference type="EMBL" id="GBEZ01027253">
    <property type="protein sequence ID" value="JAC60038.1"/>
    <property type="molecule type" value="Transcribed_RNA"/>
</dbReference>
<evidence type="ECO:0000313" key="2">
    <source>
        <dbReference type="EMBL" id="JAC60038.1"/>
    </source>
</evidence>
<dbReference type="AlphaFoldDB" id="A0A061QK20"/>
<organism evidence="2">
    <name type="scientific">Tetraselmis sp. GSL018</name>
    <dbReference type="NCBI Taxonomy" id="582737"/>
    <lineage>
        <taxon>Eukaryota</taxon>
        <taxon>Viridiplantae</taxon>
        <taxon>Chlorophyta</taxon>
        <taxon>core chlorophytes</taxon>
        <taxon>Chlorodendrophyceae</taxon>
        <taxon>Chlorodendrales</taxon>
        <taxon>Chlorodendraceae</taxon>
        <taxon>Tetraselmis</taxon>
    </lineage>
</organism>